<keyword evidence="3" id="KW-0217">Developmental protein</keyword>
<evidence type="ECO:0000256" key="7">
    <source>
        <dbReference type="ARBA" id="ARBA00023157"/>
    </source>
</evidence>
<keyword evidence="12" id="KW-1185">Reference proteome</keyword>
<dbReference type="GO" id="GO:0039706">
    <property type="term" value="F:co-receptor binding"/>
    <property type="evidence" value="ECO:0007669"/>
    <property type="project" value="TreeGrafter"/>
</dbReference>
<dbReference type="Pfam" id="PF04706">
    <property type="entry name" value="Dickkopf_N"/>
    <property type="match status" value="1"/>
</dbReference>
<dbReference type="GO" id="GO:0048019">
    <property type="term" value="F:receptor antagonist activity"/>
    <property type="evidence" value="ECO:0007669"/>
    <property type="project" value="TreeGrafter"/>
</dbReference>
<dbReference type="CDD" id="cd23274">
    <property type="entry name" value="Dkk3_Cys2"/>
    <property type="match status" value="1"/>
</dbReference>
<keyword evidence="4" id="KW-0964">Secreted</keyword>
<evidence type="ECO:0000313" key="11">
    <source>
        <dbReference type="EMBL" id="KAG5273294.1"/>
    </source>
</evidence>
<evidence type="ECO:0000256" key="3">
    <source>
        <dbReference type="ARBA" id="ARBA00022473"/>
    </source>
</evidence>
<dbReference type="GO" id="GO:0005615">
    <property type="term" value="C:extracellular space"/>
    <property type="evidence" value="ECO:0007669"/>
    <property type="project" value="TreeGrafter"/>
</dbReference>
<evidence type="ECO:0000256" key="4">
    <source>
        <dbReference type="ARBA" id="ARBA00022525"/>
    </source>
</evidence>
<evidence type="ECO:0000313" key="12">
    <source>
        <dbReference type="Proteomes" id="UP000823561"/>
    </source>
</evidence>
<dbReference type="InterPro" id="IPR006796">
    <property type="entry name" value="Dickkopf_N"/>
</dbReference>
<keyword evidence="9" id="KW-1133">Transmembrane helix</keyword>
<comment type="caution">
    <text evidence="11">The sequence shown here is derived from an EMBL/GenBank/DDBJ whole genome shotgun (WGS) entry which is preliminary data.</text>
</comment>
<comment type="subcellular location">
    <subcellularLocation>
        <location evidence="1">Secreted</location>
    </subcellularLocation>
</comment>
<sequence>MVGYWRTSDANFGAWTCFVAAMLKFVTLFFWLHIFNGVASRTTSYAKNGIKTIDGNLAPGQITLNDMFREVEKLMEDTQHKLEEAVHQINNESAKSQSYAQDLVPIYHNLTHSKDALDDQAMHIVEQIKKETDNRTGEIHLSRTVIQTSGRWNEVDHECLIDEDCGEGSYCLYQVLTSRCIPCQASYASCGKDEECCSGQLCVWGKCSPDGVKGQSGSICQYQNDCSPENCCAFHKELLFPVCTPRPQEQQPCYSQPNMLMDLLLWDVEGPREHCPCAGGLECQPLRRGSLCLDVRGSSGEDSPDPDFL</sequence>
<dbReference type="Proteomes" id="UP000823561">
    <property type="component" value="Chromosome 11"/>
</dbReference>
<feature type="domain" description="Dickkopf N-terminal cysteine-rich" evidence="10">
    <location>
        <begin position="158"/>
        <end position="208"/>
    </location>
</feature>
<evidence type="ECO:0000256" key="5">
    <source>
        <dbReference type="ARBA" id="ARBA00022687"/>
    </source>
</evidence>
<comment type="similarity">
    <text evidence="2">Belongs to the dickkopf family.</text>
</comment>
<keyword evidence="6" id="KW-0732">Signal</keyword>
<feature type="transmembrane region" description="Helical" evidence="9">
    <location>
        <begin position="12"/>
        <end position="32"/>
    </location>
</feature>
<keyword evidence="9" id="KW-0472">Membrane</keyword>
<dbReference type="Gene3D" id="2.10.80.10">
    <property type="entry name" value="Lipase, subunit A"/>
    <property type="match status" value="1"/>
</dbReference>
<dbReference type="PANTHER" id="PTHR12113:SF8">
    <property type="entry name" value="DICKKOPF-RELATED PROTEIN 3"/>
    <property type="match status" value="1"/>
</dbReference>
<keyword evidence="9" id="KW-0812">Transmembrane</keyword>
<keyword evidence="7" id="KW-1015">Disulfide bond</keyword>
<keyword evidence="8" id="KW-0175">Coiled coil</keyword>
<dbReference type="GO" id="GO:0016055">
    <property type="term" value="P:Wnt signaling pathway"/>
    <property type="evidence" value="ECO:0007669"/>
    <property type="project" value="UniProtKB-KW"/>
</dbReference>
<evidence type="ECO:0000256" key="6">
    <source>
        <dbReference type="ARBA" id="ARBA00022729"/>
    </source>
</evidence>
<evidence type="ECO:0000256" key="2">
    <source>
        <dbReference type="ARBA" id="ARBA00010842"/>
    </source>
</evidence>
<evidence type="ECO:0000259" key="10">
    <source>
        <dbReference type="Pfam" id="PF04706"/>
    </source>
</evidence>
<evidence type="ECO:0000256" key="8">
    <source>
        <dbReference type="SAM" id="Coils"/>
    </source>
</evidence>
<proteinExistence type="inferred from homology"/>
<evidence type="ECO:0000256" key="1">
    <source>
        <dbReference type="ARBA" id="ARBA00004613"/>
    </source>
</evidence>
<evidence type="ECO:0000256" key="9">
    <source>
        <dbReference type="SAM" id="Phobius"/>
    </source>
</evidence>
<protein>
    <recommendedName>
        <fullName evidence="10">Dickkopf N-terminal cysteine-rich domain-containing protein</fullName>
    </recommendedName>
</protein>
<gene>
    <name evidence="11" type="ORF">AALO_G00149780</name>
</gene>
<reference evidence="11" key="1">
    <citation type="submission" date="2020-10" db="EMBL/GenBank/DDBJ databases">
        <title>Chromosome-scale genome assembly of the Allis shad, Alosa alosa.</title>
        <authorList>
            <person name="Margot Z."/>
            <person name="Christophe K."/>
            <person name="Cabau C."/>
            <person name="Louis A."/>
            <person name="Berthelot C."/>
            <person name="Parey E."/>
            <person name="Roest Crollius H."/>
            <person name="Montfort J."/>
            <person name="Robinson-Rechavi M."/>
            <person name="Bucao C."/>
            <person name="Bouchez O."/>
            <person name="Gislard M."/>
            <person name="Lluch J."/>
            <person name="Milhes M."/>
            <person name="Lampietro C."/>
            <person name="Lopez Roques C."/>
            <person name="Donnadieu C."/>
            <person name="Braasch I."/>
            <person name="Desvignes T."/>
            <person name="Postlethwait J."/>
            <person name="Bobe J."/>
            <person name="Guiguen Y."/>
        </authorList>
    </citation>
    <scope>NUCLEOTIDE SEQUENCE</scope>
    <source>
        <strain evidence="11">M-15738</strain>
        <tissue evidence="11">Blood</tissue>
    </source>
</reference>
<dbReference type="InterPro" id="IPR039863">
    <property type="entry name" value="DKK1-4"/>
</dbReference>
<name>A0AAV6GFJ3_9TELE</name>
<dbReference type="AlphaFoldDB" id="A0AAV6GFJ3"/>
<feature type="coiled-coil region" evidence="8">
    <location>
        <begin position="68"/>
        <end position="95"/>
    </location>
</feature>
<dbReference type="InterPro" id="IPR047300">
    <property type="entry name" value="Dkk3_Cys2"/>
</dbReference>
<keyword evidence="5" id="KW-0879">Wnt signaling pathway</keyword>
<dbReference type="EMBL" id="JADWDJ010000011">
    <property type="protein sequence ID" value="KAG5273294.1"/>
    <property type="molecule type" value="Genomic_DNA"/>
</dbReference>
<dbReference type="GO" id="GO:0090090">
    <property type="term" value="P:negative regulation of canonical Wnt signaling pathway"/>
    <property type="evidence" value="ECO:0007669"/>
    <property type="project" value="TreeGrafter"/>
</dbReference>
<dbReference type="PANTHER" id="PTHR12113">
    <property type="entry name" value="DICKKOPF3-LIKE 3"/>
    <property type="match status" value="1"/>
</dbReference>
<organism evidence="11 12">
    <name type="scientific">Alosa alosa</name>
    <name type="common">allis shad</name>
    <dbReference type="NCBI Taxonomy" id="278164"/>
    <lineage>
        <taxon>Eukaryota</taxon>
        <taxon>Metazoa</taxon>
        <taxon>Chordata</taxon>
        <taxon>Craniata</taxon>
        <taxon>Vertebrata</taxon>
        <taxon>Euteleostomi</taxon>
        <taxon>Actinopterygii</taxon>
        <taxon>Neopterygii</taxon>
        <taxon>Teleostei</taxon>
        <taxon>Clupei</taxon>
        <taxon>Clupeiformes</taxon>
        <taxon>Clupeoidei</taxon>
        <taxon>Clupeidae</taxon>
        <taxon>Alosa</taxon>
    </lineage>
</organism>
<accession>A0AAV6GFJ3</accession>